<dbReference type="GeneID" id="8383937"/>
<keyword evidence="1" id="KW-0812">Transmembrane</keyword>
<gene>
    <name evidence="2" type="ordered locus">Huta_1657</name>
</gene>
<reference evidence="2 3" key="1">
    <citation type="journal article" date="2009" name="Stand. Genomic Sci.">
        <title>Complete genome sequence of Halorhabdus utahensis type strain (AX-2).</title>
        <authorList>
            <person name="Anderson I."/>
            <person name="Tindall B.J."/>
            <person name="Pomrenke H."/>
            <person name="Goker M."/>
            <person name="Lapidus A."/>
            <person name="Nolan M."/>
            <person name="Copeland A."/>
            <person name="Glavina Del Rio T."/>
            <person name="Chen F."/>
            <person name="Tice H."/>
            <person name="Cheng J.F."/>
            <person name="Lucas S."/>
            <person name="Chertkov O."/>
            <person name="Bruce D."/>
            <person name="Brettin T."/>
            <person name="Detter J.C."/>
            <person name="Han C."/>
            <person name="Goodwin L."/>
            <person name="Land M."/>
            <person name="Hauser L."/>
            <person name="Chang Y.J."/>
            <person name="Jeffries C.D."/>
            <person name="Pitluck S."/>
            <person name="Pati A."/>
            <person name="Mavromatis K."/>
            <person name="Ivanova N."/>
            <person name="Ovchinnikova G."/>
            <person name="Chen A."/>
            <person name="Palaniappan K."/>
            <person name="Chain P."/>
            <person name="Rohde M."/>
            <person name="Bristow J."/>
            <person name="Eisen J.A."/>
            <person name="Markowitz V."/>
            <person name="Hugenholtz P."/>
            <person name="Kyrpides N.C."/>
            <person name="Klenk H.P."/>
        </authorList>
    </citation>
    <scope>NUCLEOTIDE SEQUENCE [LARGE SCALE GENOMIC DNA]</scope>
    <source>
        <strain evidence="3">DSM 12940 / JCM 11049 / AX-2</strain>
    </source>
</reference>
<evidence type="ECO:0000313" key="3">
    <source>
        <dbReference type="Proteomes" id="UP000002071"/>
    </source>
</evidence>
<dbReference type="RefSeq" id="WP_015789403.1">
    <property type="nucleotide sequence ID" value="NC_013158.1"/>
</dbReference>
<proteinExistence type="predicted"/>
<keyword evidence="1" id="KW-0472">Membrane</keyword>
<organism evidence="2 3">
    <name type="scientific">Halorhabdus utahensis (strain DSM 12940 / JCM 11049 / AX-2)</name>
    <dbReference type="NCBI Taxonomy" id="519442"/>
    <lineage>
        <taxon>Archaea</taxon>
        <taxon>Methanobacteriati</taxon>
        <taxon>Methanobacteriota</taxon>
        <taxon>Stenosarchaea group</taxon>
        <taxon>Halobacteria</taxon>
        <taxon>Halobacteriales</taxon>
        <taxon>Haloarculaceae</taxon>
        <taxon>Halorhabdus</taxon>
    </lineage>
</organism>
<keyword evidence="3" id="KW-1185">Reference proteome</keyword>
<name>C7NQS6_HALUD</name>
<feature type="transmembrane region" description="Helical" evidence="1">
    <location>
        <begin position="6"/>
        <end position="24"/>
    </location>
</feature>
<evidence type="ECO:0000256" key="1">
    <source>
        <dbReference type="SAM" id="Phobius"/>
    </source>
</evidence>
<keyword evidence="1" id="KW-1133">Transmembrane helix</keyword>
<dbReference type="EMBL" id="CP001687">
    <property type="protein sequence ID" value="ACV11830.1"/>
    <property type="molecule type" value="Genomic_DNA"/>
</dbReference>
<sequence length="172" mass="19134">MNRRTFLATLGGTAAIGGAGYIALDPFRREHRLWCVRLNNTWFGEAEVDARVKRNGTVVHEDSYEIPGMDASPRGDEEPLYWVDVNSRLLYGWNTDPAVFTVESRRSDRDKWVSQSFDHVEATNIHATVDIYGDSGVAGTRAHEFGSLAQAKGFVEEVKPANRDQSTGATTE</sequence>
<dbReference type="HOGENOM" id="CLU_1551797_0_0_2"/>
<dbReference type="Proteomes" id="UP000002071">
    <property type="component" value="Chromosome"/>
</dbReference>
<accession>C7NQS6</accession>
<dbReference type="AlphaFoldDB" id="C7NQS6"/>
<dbReference type="OrthoDB" id="380779at2157"/>
<evidence type="ECO:0000313" key="2">
    <source>
        <dbReference type="EMBL" id="ACV11830.1"/>
    </source>
</evidence>
<dbReference type="KEGG" id="hut:Huta_1657"/>
<dbReference type="eggNOG" id="arCOG11189">
    <property type="taxonomic scope" value="Archaea"/>
</dbReference>
<protein>
    <submittedName>
        <fullName evidence="2">Uncharacterized protein</fullName>
    </submittedName>
</protein>
<dbReference type="STRING" id="519442.Huta_1657"/>